<comment type="caution">
    <text evidence="1">The sequence shown here is derived from an EMBL/GenBank/DDBJ whole genome shotgun (WGS) entry which is preliminary data.</text>
</comment>
<accession>A0ACB8HKF7</accession>
<sequence>MGNERQIEMLRAKVVASMPLRKSQQSTTSVVVEEREEGELSAEDEESLVPAMGTRAAPSRNRVPKLETRTQSSIEEKPVFPTSSKAQAAQPTTQVSIVNKSQLLNMFSAPAPPLASLQGPMPVRYPASATLSKSQSQFSPTDIGLARHQGTPMQIDANSFGGQMNSSMNKLREVAPAASTQTVMPSFGHPITHGRKRGRSREAITVPFTHSKVAPPVAPRVRAIAMSSGLHSPQPASAPVSGVHREVEAFLASLHLPVVPTSSTPLSEENFVIKFDSDSDSEGEQQLIRSNQGQFTSATSGQQSTSLSSQSPADMRSEIDRMKKQIAVMERSKAKTNSNSNLTSQSVTLSKNIGPRTGTVNLENLRQQIAAKENELLERRQRLAVTSPMEKPHLPVGKVLEQRNATRVGDEQTRIGSAVQLTLVEQAVQNTGAEEGKLVPCGPRASVSGSAILSDARDVEGDVGLMFQKSGAPQTLKRAASEVYLSGELHKLRKVELPSVSQPQHLVSAAQSSTAQHGKGTLGVESISSTQADGCAIFKTKLEDGHFPVHAHTSIPVTKKSQTLSTRTNLSNPSGESASVPAEDMTFLVGSQGSQDTSIVISSTGQAVCASVEQGPITAFVVSRPDSGLSSKDGVLRKDAQGAGLSSSGPQVFVDTIPVESPVPQECGNEHALGLEAEILSSTSQQINVFEPDAPPQATVSSVGTMVELSTASSAGTPIHVAESTPSRSIPSTVMLSTPTSSLPAAREEVRRVVPSFTIKSPIYSPITTATGYDAAIPSLHLPGYALWPPLHQLQAATNQLEPSGIRGPIWSIDSAREGGMQLLQRLQEDEDAVDKALEEAQEHRRKCEVSEREARRRYQDAKTALASANALCDALLHQRKLLSAQLHAAELRMLQLPPFAVSTDRQLTSDHHAQLTELPLEFSSAAWTNQQQSPPRVHVKGNLRQGTRVEQEGQPITNPPPEDCQSMGSEMTIPAAVLKESPISKRSSDNSSGGHLLGLQMVAPTVGNQEVHSYLHLYPAQYVAQDRLNVQSHEIPDLSLDHWRVSTVVNKSDGVSPVHTVVKDSKVVKVRMPAAAADLEGLCEDSGTNGSECQRSSEEKNLQHLTQNGVGVSTPIENLPGDRSQKPVTQLGDTEKKDSDERNTPPNEQVQSADREQPLAGWGMDKDVPGCVVVQGEGKEYPMSEDKLGTSETAHISLKEEDEERCDDDRVHPCATKITITPLQNDIISLTPDSQFGNSDGPGFETKVKHGIAEIPEGDEGLASSLRFTTVCLSDGGQTDVLPKGEVHLPLEHLGIVLVGHNTDHSEQSIVVTGVASGGDCTTYVEDGHANEKAQELPVPLILKDSAMIATQDSRSDSEEDSHDDDISNEVIPILLKCKPEITGLRALADNDGNNGLLSEQDVHVQGESLVDSTNTGLLKSSDSLTCATKDATVQQLEYELAPGSLKAFQFQTDKEKMDLLSQKVGHSQKEAQGFGREQQSGGDEHSQVQKGSIIEPVNEIRALSPCQTNCLVAGREPSIEGMEVSTNEQLPSSVLYGMSCFCLKKPPEESLEVVETSLTTSMSLRKYESPLRMFRSYRLTSQFGSAWHFKVESKTWSHDIDIWKPLCKFEHRGKCNNDACLGQHVADYTLDHTGLLSQLQRYVNPEKQLGDDGMSPRAIEAAIAAIVDEAQTSANLTQNKVASGKLFLEDKLQRNMELSVPIYQIGPYIVLPDQTNLCSRVRCLLGFQSKVVSFSSALLSPALCRLLPPDMPCLLAAAVEDSSITSPAEESSWRYIEDAGDSQEVAEEHVLKHPGDIEAWLELALTIIDYDLTCQDVDAQKEALYILSRALEANPSVVVLWVVYIGLFYNRESSIGIDDMFHHAVGFNPASYELWLLLINSRLKLGDCLDAYKLALQGLCSLEEEDREEQSACILDLTLQMLNCMCIASQTLLLNGWVDELVNHEGSNRRLLAFLIPNDSCILWVGCAYAVAFGELPREFVQRFGCNQELPFDLNWDRRSEVQHSTGGPAIKLLHAGMNCLEGVAEQRSQHALAVNYVQCLSLYRGLNQALMMAHQLWERHPGCLELVLLVARLEGNKGGVAVFEQAVRCWPQPRVGLQRLWNQYALHVLQWEGKSSALHVLYRCASRASALDSSALRELKEDSKVRDSLESIAENDNSDGNFGSIGEDAVFAWLNLALFEVLSGERGHAQAAVERSLKAAVSREDVRHCWREMAALTLLSDVGDLRQPSHVLDLLDRCCMETSTHWKLTPLSSRLSKNISKRRLRSFIDFLLGPSPVDYSVVNSFVQQYIAKGLKLGMHTSRLVEGVLAVMPGNVEVVLPLCRLLLGHNLSNTQEFAAAVWTISIVLSTLLQACPQAPEQDWVEVGKLLAHLGDRSSLQEFYQHALVVYPFSAVLRHSLLEVQQSQEARSGAGEEALLQG</sequence>
<dbReference type="EMBL" id="CM038913">
    <property type="protein sequence ID" value="KAH9556713.1"/>
    <property type="molecule type" value="Genomic_DNA"/>
</dbReference>
<dbReference type="Proteomes" id="UP000828922">
    <property type="component" value="Linkage Group LG07"/>
</dbReference>
<evidence type="ECO:0000313" key="1">
    <source>
        <dbReference type="EMBL" id="KAH9556713.1"/>
    </source>
</evidence>
<organism evidence="1 2">
    <name type="scientific">Sphagnum magellanicum</name>
    <dbReference type="NCBI Taxonomy" id="128215"/>
    <lineage>
        <taxon>Eukaryota</taxon>
        <taxon>Viridiplantae</taxon>
        <taxon>Streptophyta</taxon>
        <taxon>Embryophyta</taxon>
        <taxon>Bryophyta</taxon>
        <taxon>Sphagnophytina</taxon>
        <taxon>Sphagnopsida</taxon>
        <taxon>Sphagnales</taxon>
        <taxon>Sphagnaceae</taxon>
        <taxon>Sphagnum</taxon>
    </lineage>
</organism>
<proteinExistence type="predicted"/>
<reference evidence="2" key="1">
    <citation type="journal article" date="2022" name="New Phytol.">
        <title>Phylogenomic structure and speciation in an emerging model: the Sphagnum magellanicum complex (Bryophyta).</title>
        <authorList>
            <person name="Shaw A.J."/>
            <person name="Piatkowski B."/>
            <person name="Duffy A.M."/>
            <person name="Aguero B."/>
            <person name="Imwattana K."/>
            <person name="Nieto-Lugilde M."/>
            <person name="Healey A."/>
            <person name="Weston D.J."/>
            <person name="Patel M.N."/>
            <person name="Schmutz J."/>
            <person name="Grimwood J."/>
            <person name="Yavitt J.B."/>
            <person name="Hassel K."/>
            <person name="Stenoien H.K."/>
            <person name="Flatberg K.I."/>
            <person name="Bickford C.P."/>
            <person name="Hicks K.A."/>
        </authorList>
    </citation>
    <scope>NUCLEOTIDE SEQUENCE [LARGE SCALE GENOMIC DNA]</scope>
</reference>
<protein>
    <submittedName>
        <fullName evidence="1">Uncharacterized protein</fullName>
    </submittedName>
</protein>
<name>A0ACB8HKF7_9BRYO</name>
<keyword evidence="2" id="KW-1185">Reference proteome</keyword>
<evidence type="ECO:0000313" key="2">
    <source>
        <dbReference type="Proteomes" id="UP000828922"/>
    </source>
</evidence>
<gene>
    <name evidence="1" type="ORF">CY35_07G045000</name>
</gene>